<dbReference type="PANTHER" id="PTHR21082">
    <property type="entry name" value="PROTEIN INTURNED"/>
    <property type="match status" value="1"/>
</dbReference>
<evidence type="ECO:0000259" key="9">
    <source>
        <dbReference type="Pfam" id="PF19032"/>
    </source>
</evidence>
<accession>A0A8S1C3F6</accession>
<comment type="caution">
    <text evidence="10">The sequence shown here is derived from an EMBL/GenBank/DDBJ whole genome shotgun (WGS) entry which is preliminary data.</text>
</comment>
<organism evidence="10 11">
    <name type="scientific">Cloeon dipterum</name>
    <dbReference type="NCBI Taxonomy" id="197152"/>
    <lineage>
        <taxon>Eukaryota</taxon>
        <taxon>Metazoa</taxon>
        <taxon>Ecdysozoa</taxon>
        <taxon>Arthropoda</taxon>
        <taxon>Hexapoda</taxon>
        <taxon>Insecta</taxon>
        <taxon>Pterygota</taxon>
        <taxon>Palaeoptera</taxon>
        <taxon>Ephemeroptera</taxon>
        <taxon>Pisciforma</taxon>
        <taxon>Baetidae</taxon>
        <taxon>Cloeon</taxon>
    </lineage>
</organism>
<dbReference type="InterPro" id="IPR043987">
    <property type="entry name" value="CCZ1/INTU/HSP4_longin_1"/>
</dbReference>
<proteinExistence type="inferred from homology"/>
<feature type="region of interest" description="Disordered" evidence="7">
    <location>
        <begin position="49"/>
        <end position="88"/>
    </location>
</feature>
<gene>
    <name evidence="10" type="ORF">CLODIP_2_CD14346</name>
</gene>
<evidence type="ECO:0000256" key="4">
    <source>
        <dbReference type="ARBA" id="ARBA00022473"/>
    </source>
</evidence>
<evidence type="ECO:0000256" key="3">
    <source>
        <dbReference type="ARBA" id="ARBA00015639"/>
    </source>
</evidence>
<feature type="region of interest" description="Disordered" evidence="7">
    <location>
        <begin position="527"/>
        <end position="573"/>
    </location>
</feature>
<dbReference type="Pfam" id="PF19032">
    <property type="entry name" value="Intu_longin_2"/>
    <property type="match status" value="1"/>
</dbReference>
<keyword evidence="5" id="KW-0963">Cytoplasm</keyword>
<evidence type="ECO:0000256" key="5">
    <source>
        <dbReference type="ARBA" id="ARBA00022490"/>
    </source>
</evidence>
<evidence type="ECO:0000313" key="10">
    <source>
        <dbReference type="EMBL" id="CAB3362631.1"/>
    </source>
</evidence>
<dbReference type="PANTHER" id="PTHR21082:SF4">
    <property type="entry name" value="PROTEIN INTURNED"/>
    <property type="match status" value="1"/>
</dbReference>
<dbReference type="GO" id="GO:0060271">
    <property type="term" value="P:cilium assembly"/>
    <property type="evidence" value="ECO:0007669"/>
    <property type="project" value="InterPro"/>
</dbReference>
<sequence length="724" mass="80958">MSGGELFYIECKTQNWNIAQKMKKKTLQGSASSVSKPNKGWKKGAHGTFAQMMNRNRKSKISQNSTEVEEKSAHSTQSTNSPNSSPGEIIEVRLLVEPRRPNLGRRATLCEMMLGIVPGRLKPGSEDDRILVAGFIPDMPASMSKKMKLGDWLQCIDGQQVFHSNIDSVLLRICPNATVTLRLRRIEDGTNIHAAPYLLSKGLEIDHLLQILCKGSAAAAKGSLLLLEKSDKIIYNYPQGGDLVANRGIFITLCHFLEDTFIVKPQSTRILFEDRPFTVLYLSDDNHVLLLALPADKICEALAVEVFRKFVDAIHFTYHSFVRCAEDYKLRLDLLVDSLLKQVCNEEQQLLFHTHSATLPIKIQIEVDSALSLVEAAPTITKFSSDLFLVIGSCLYYKNVCVRNHLPDDLLSPLTCLLWIHNILSLEHSGLPLQRLLAWKEVFPPDQQVPHDAYDETPGRYFILLLGQNQLIIAVLIKCDFLNESNSDVMKPSIAFIEQVQETLDNLQLVGLANVLDSYLDDKGGESAEKVSVSDQQSNSSDHNFSHRSGSVDGIKRYSPKRNSSRLSINSEGETISETSSEASWNSSEVFSYGRLNRYKSPSRLLMEPFERNLNAVLVLNGRESVILANNASKDSLDRQIDLIRISLMSTMSERKSRNGVMEAIIECGFVLASRGRKSDEVCLVACKRLSMDGSAKLKLVFVWSDDIAINFNELSNRLSFLSV</sequence>
<evidence type="ECO:0000256" key="2">
    <source>
        <dbReference type="ARBA" id="ARBA00010034"/>
    </source>
</evidence>
<keyword evidence="11" id="KW-1185">Reference proteome</keyword>
<dbReference type="OrthoDB" id="10263272at2759"/>
<evidence type="ECO:0000313" key="11">
    <source>
        <dbReference type="Proteomes" id="UP000494165"/>
    </source>
</evidence>
<feature type="compositionally biased region" description="Low complexity" evidence="7">
    <location>
        <begin position="75"/>
        <end position="86"/>
    </location>
</feature>
<dbReference type="GO" id="GO:0007399">
    <property type="term" value="P:nervous system development"/>
    <property type="evidence" value="ECO:0007669"/>
    <property type="project" value="TreeGrafter"/>
</dbReference>
<evidence type="ECO:0000259" key="8">
    <source>
        <dbReference type="Pfam" id="PF19031"/>
    </source>
</evidence>
<keyword evidence="6" id="KW-0970">Cilium biogenesis/degradation</keyword>
<name>A0A8S1C3F6_9INSE</name>
<dbReference type="SUPFAM" id="SSF50156">
    <property type="entry name" value="PDZ domain-like"/>
    <property type="match status" value="1"/>
</dbReference>
<keyword evidence="4" id="KW-0217">Developmental protein</keyword>
<dbReference type="Proteomes" id="UP000494165">
    <property type="component" value="Unassembled WGS sequence"/>
</dbReference>
<evidence type="ECO:0000256" key="7">
    <source>
        <dbReference type="SAM" id="MobiDB-lite"/>
    </source>
</evidence>
<evidence type="ECO:0000256" key="1">
    <source>
        <dbReference type="ARBA" id="ARBA00004496"/>
    </source>
</evidence>
<comment type="subcellular location">
    <subcellularLocation>
        <location evidence="1">Cytoplasm</location>
    </subcellularLocation>
</comment>
<feature type="domain" description="CCZ1/INTU/HSP4 first Longin" evidence="8">
    <location>
        <begin position="229"/>
        <end position="318"/>
    </location>
</feature>
<dbReference type="InterPro" id="IPR039151">
    <property type="entry name" value="INTU"/>
</dbReference>
<dbReference type="AlphaFoldDB" id="A0A8S1C3F6"/>
<comment type="similarity">
    <text evidence="2">Belongs to the inturned family.</text>
</comment>
<dbReference type="InterPro" id="IPR043988">
    <property type="entry name" value="CCZ1/INTU_longin_2"/>
</dbReference>
<dbReference type="GO" id="GO:0005929">
    <property type="term" value="C:cilium"/>
    <property type="evidence" value="ECO:0007669"/>
    <property type="project" value="TreeGrafter"/>
</dbReference>
<dbReference type="InterPro" id="IPR036034">
    <property type="entry name" value="PDZ_sf"/>
</dbReference>
<protein>
    <recommendedName>
        <fullName evidence="3">Protein inturned</fullName>
    </recommendedName>
</protein>
<dbReference type="GO" id="GO:0016192">
    <property type="term" value="P:vesicle-mediated transport"/>
    <property type="evidence" value="ECO:0007669"/>
    <property type="project" value="InterPro"/>
</dbReference>
<dbReference type="EMBL" id="CADEPI010000009">
    <property type="protein sequence ID" value="CAB3362631.1"/>
    <property type="molecule type" value="Genomic_DNA"/>
</dbReference>
<dbReference type="GO" id="GO:0001736">
    <property type="term" value="P:establishment of planar polarity"/>
    <property type="evidence" value="ECO:0007669"/>
    <property type="project" value="InterPro"/>
</dbReference>
<feature type="compositionally biased region" description="Low complexity" evidence="7">
    <location>
        <begin position="531"/>
        <end position="543"/>
    </location>
</feature>
<evidence type="ECO:0000256" key="6">
    <source>
        <dbReference type="ARBA" id="ARBA00022794"/>
    </source>
</evidence>
<feature type="domain" description="CCZ1/INTU second Longin" evidence="9">
    <location>
        <begin position="390"/>
        <end position="504"/>
    </location>
</feature>
<dbReference type="Pfam" id="PF19031">
    <property type="entry name" value="Intu_longin_1"/>
    <property type="match status" value="1"/>
</dbReference>
<reference evidence="10 11" key="1">
    <citation type="submission" date="2020-04" db="EMBL/GenBank/DDBJ databases">
        <authorList>
            <person name="Alioto T."/>
            <person name="Alioto T."/>
            <person name="Gomez Garrido J."/>
        </authorList>
    </citation>
    <scope>NUCLEOTIDE SEQUENCE [LARGE SCALE GENOMIC DNA]</scope>
</reference>
<dbReference type="GO" id="GO:0005737">
    <property type="term" value="C:cytoplasm"/>
    <property type="evidence" value="ECO:0007669"/>
    <property type="project" value="UniProtKB-SubCell"/>
</dbReference>